<dbReference type="AlphaFoldDB" id="F8NNH6"/>
<dbReference type="Proteomes" id="UP000008064">
    <property type="component" value="Unassembled WGS sequence"/>
</dbReference>
<accession>F8NNH6</accession>
<feature type="domain" description="XRRM" evidence="4">
    <location>
        <begin position="393"/>
        <end position="553"/>
    </location>
</feature>
<dbReference type="KEGG" id="sla:SERLADRAFT_367593"/>
<sequence>MSVPFAFVPRKVARPAKTQGHSLSSSAKPPIPAPTHNVEPPLNSRDKGKAKATEAPNTNRSEEDHAILVLLALSDYTIWLDSDFRRALEQSLDKDAQDAGFIPLSYLLRRSRSRLPSRQSRGPPESGVVRALRSYAADFLEVRMLVSAPSSSVWDPQGNATHPSQREVGGYEVRRKDWHSMLEHPTRSFGRDQWEKRTVYLENIPLQYRTVPGIARFTSSLLGSSSIMHIQNIVLPPHHLDKPGDTPKCKGFALVTLSHTEDRDALLAEWPWKRSWAVGARGGKDKDSAYKVEQEKGREVEQTVEFREAVKFGLRCLTKERWDRLNEEYVAYGQRLLNELVESDEDTMAISDAQLELEPGGNEDPRVAQETDVPPVQPSHHAPSRPITTISSPYPLDCLVFVRNVHPDTNKTTLRSLLSVPFQGDSAKGSKQTEGIDYVDFSKGMDSCFLRLSTPEHTHIMTEHFLINPTTQFQGLDDKGRTPGPTDKTIIVEVVQGRKEELYWEKVPEKVRRQAVQKAVCAQSSKEEAANDQVPPFETSDNSKNRKKRKRDK</sequence>
<dbReference type="EMBL" id="GL945431">
    <property type="protein sequence ID" value="EGO28033.1"/>
    <property type="molecule type" value="Genomic_DNA"/>
</dbReference>
<dbReference type="InterPro" id="IPR014886">
    <property type="entry name" value="La_xRRM"/>
</dbReference>
<name>F8NNH6_SERL9</name>
<proteinExistence type="predicted"/>
<dbReference type="PROSITE" id="PS51939">
    <property type="entry name" value="XRRM"/>
    <property type="match status" value="1"/>
</dbReference>
<evidence type="ECO:0000259" key="4">
    <source>
        <dbReference type="PROSITE" id="PS51939"/>
    </source>
</evidence>
<evidence type="ECO:0000256" key="1">
    <source>
        <dbReference type="ARBA" id="ARBA00022884"/>
    </source>
</evidence>
<feature type="region of interest" description="Disordered" evidence="3">
    <location>
        <begin position="13"/>
        <end position="60"/>
    </location>
</feature>
<dbReference type="GO" id="GO:0070034">
    <property type="term" value="F:telomerase RNA binding"/>
    <property type="evidence" value="ECO:0007669"/>
    <property type="project" value="InterPro"/>
</dbReference>
<dbReference type="InterPro" id="IPR045537">
    <property type="entry name" value="Lar7_xRRM"/>
</dbReference>
<dbReference type="RefSeq" id="XP_007316124.1">
    <property type="nucleotide sequence ID" value="XM_007316062.1"/>
</dbReference>
<gene>
    <name evidence="5" type="ORF">SERLADRAFT_367593</name>
</gene>
<dbReference type="Pfam" id="PF19977">
    <property type="entry name" value="xRRM"/>
    <property type="match status" value="1"/>
</dbReference>
<protein>
    <recommendedName>
        <fullName evidence="4">XRRM domain-containing protein</fullName>
    </recommendedName>
</protein>
<dbReference type="GO" id="GO:1990904">
    <property type="term" value="C:ribonucleoprotein complex"/>
    <property type="evidence" value="ECO:0007669"/>
    <property type="project" value="UniProtKB-UniRule"/>
</dbReference>
<keyword evidence="1 2" id="KW-0694">RNA-binding</keyword>
<dbReference type="Gene3D" id="3.30.70.330">
    <property type="match status" value="1"/>
</dbReference>
<dbReference type="OrthoDB" id="439993at2759"/>
<dbReference type="GO" id="GO:1904868">
    <property type="term" value="P:telomerase catalytic core complex assembly"/>
    <property type="evidence" value="ECO:0007669"/>
    <property type="project" value="InterPro"/>
</dbReference>
<feature type="region of interest" description="Disordered" evidence="3">
    <location>
        <begin position="515"/>
        <end position="553"/>
    </location>
</feature>
<dbReference type="HOGENOM" id="CLU_022035_0_0_1"/>
<evidence type="ECO:0000313" key="5">
    <source>
        <dbReference type="EMBL" id="EGO28033.1"/>
    </source>
</evidence>
<evidence type="ECO:0000256" key="3">
    <source>
        <dbReference type="SAM" id="MobiDB-lite"/>
    </source>
</evidence>
<feature type="region of interest" description="Disordered" evidence="3">
    <location>
        <begin position="357"/>
        <end position="388"/>
    </location>
</feature>
<reference evidence="5" key="1">
    <citation type="submission" date="2011-04" db="EMBL/GenBank/DDBJ databases">
        <title>Evolution of plant cell wall degrading machinery underlies the functional diversity of forest fungi.</title>
        <authorList>
            <consortium name="US DOE Joint Genome Institute (JGI-PGF)"/>
            <person name="Eastwood D.C."/>
            <person name="Floudas D."/>
            <person name="Binder M."/>
            <person name="Majcherczyk A."/>
            <person name="Schneider P."/>
            <person name="Aerts A."/>
            <person name="Asiegbu F.O."/>
            <person name="Baker S.E."/>
            <person name="Barry K."/>
            <person name="Bendiksby M."/>
            <person name="Blumentritt M."/>
            <person name="Coutinho P.M."/>
            <person name="Cullen D."/>
            <person name="Cullen D."/>
            <person name="Gathman A."/>
            <person name="Goodell B."/>
            <person name="Henrissat B."/>
            <person name="Ihrmark K."/>
            <person name="Kauserud H."/>
            <person name="Kohler A."/>
            <person name="LaButti K."/>
            <person name="Lapidus A."/>
            <person name="Lavin J.L."/>
            <person name="Lee Y.-H."/>
            <person name="Lindquist E."/>
            <person name="Lilly W."/>
            <person name="Lucas S."/>
            <person name="Morin E."/>
            <person name="Murat C."/>
            <person name="Oguiza J.A."/>
            <person name="Park J."/>
            <person name="Pisabarro A.G."/>
            <person name="Riley R."/>
            <person name="Rosling A."/>
            <person name="Salamov A."/>
            <person name="Schmidt O."/>
            <person name="Schmutz J."/>
            <person name="Skrede I."/>
            <person name="Stenlid J."/>
            <person name="Wiebenga A."/>
            <person name="Xie X."/>
            <person name="Kues U."/>
            <person name="Hibbett D.S."/>
            <person name="Hoffmeister D."/>
            <person name="Hogberg N."/>
            <person name="Martin F."/>
            <person name="Grigoriev I.V."/>
            <person name="Watkinson S.C."/>
        </authorList>
    </citation>
    <scope>NUCLEOTIDE SEQUENCE</scope>
    <source>
        <strain evidence="5">S7.9</strain>
    </source>
</reference>
<dbReference type="GeneID" id="18810209"/>
<dbReference type="InterPro" id="IPR012677">
    <property type="entry name" value="Nucleotide-bd_a/b_plait_sf"/>
</dbReference>
<organism>
    <name type="scientific">Serpula lacrymans var. lacrymans (strain S7.9)</name>
    <name type="common">Dry rot fungus</name>
    <dbReference type="NCBI Taxonomy" id="578457"/>
    <lineage>
        <taxon>Eukaryota</taxon>
        <taxon>Fungi</taxon>
        <taxon>Dikarya</taxon>
        <taxon>Basidiomycota</taxon>
        <taxon>Agaricomycotina</taxon>
        <taxon>Agaricomycetes</taxon>
        <taxon>Agaricomycetidae</taxon>
        <taxon>Boletales</taxon>
        <taxon>Coniophorineae</taxon>
        <taxon>Serpulaceae</taxon>
        <taxon>Serpula</taxon>
    </lineage>
</organism>
<evidence type="ECO:0000256" key="2">
    <source>
        <dbReference type="PROSITE-ProRule" id="PRU01288"/>
    </source>
</evidence>